<evidence type="ECO:0000313" key="1">
    <source>
        <dbReference type="EMBL" id="GAG78362.1"/>
    </source>
</evidence>
<comment type="caution">
    <text evidence="1">The sequence shown here is derived from an EMBL/GenBank/DDBJ whole genome shotgun (WGS) entry which is preliminary data.</text>
</comment>
<reference evidence="1" key="1">
    <citation type="journal article" date="2014" name="Front. Microbiol.">
        <title>High frequency of phylogenetically diverse reductive dehalogenase-homologous genes in deep subseafloor sedimentary metagenomes.</title>
        <authorList>
            <person name="Kawai M."/>
            <person name="Futagami T."/>
            <person name="Toyoda A."/>
            <person name="Takaki Y."/>
            <person name="Nishi S."/>
            <person name="Hori S."/>
            <person name="Arai W."/>
            <person name="Tsubouchi T."/>
            <person name="Morono Y."/>
            <person name="Uchiyama I."/>
            <person name="Ito T."/>
            <person name="Fujiyama A."/>
            <person name="Inagaki F."/>
            <person name="Takami H."/>
        </authorList>
    </citation>
    <scope>NUCLEOTIDE SEQUENCE</scope>
    <source>
        <strain evidence="1">Expedition CK06-06</strain>
    </source>
</reference>
<sequence>MLDGAKRILELYEDDEFKPFIIEGDHGYGKSTYANLSYLRGI</sequence>
<protein>
    <submittedName>
        <fullName evidence="1">Uncharacterized protein</fullName>
    </submittedName>
</protein>
<gene>
    <name evidence="1" type="ORF">S01H4_23489</name>
</gene>
<proteinExistence type="predicted"/>
<dbReference type="EMBL" id="BART01010906">
    <property type="protein sequence ID" value="GAG78362.1"/>
    <property type="molecule type" value="Genomic_DNA"/>
</dbReference>
<organism evidence="1">
    <name type="scientific">marine sediment metagenome</name>
    <dbReference type="NCBI Taxonomy" id="412755"/>
    <lineage>
        <taxon>unclassified sequences</taxon>
        <taxon>metagenomes</taxon>
        <taxon>ecological metagenomes</taxon>
    </lineage>
</organism>
<dbReference type="AlphaFoldDB" id="X1BAT3"/>
<accession>X1BAT3</accession>
<name>X1BAT3_9ZZZZ</name>